<proteinExistence type="predicted"/>
<dbReference type="GO" id="GO:0008270">
    <property type="term" value="F:zinc ion binding"/>
    <property type="evidence" value="ECO:0007669"/>
    <property type="project" value="UniProtKB-KW"/>
</dbReference>
<dbReference type="PANTHER" id="PTHR14196:SF12">
    <property type="entry name" value="ZINC FINGER PROTEIN 208-LIKE"/>
    <property type="match status" value="1"/>
</dbReference>
<dbReference type="PANTHER" id="PTHR14196">
    <property type="entry name" value="ODD-SKIPPED - RELATED"/>
    <property type="match status" value="1"/>
</dbReference>
<dbReference type="Gene3D" id="3.30.160.60">
    <property type="entry name" value="Classic Zinc Finger"/>
    <property type="match status" value="3"/>
</dbReference>
<keyword evidence="4" id="KW-0862">Zinc</keyword>
<evidence type="ECO:0000256" key="1">
    <source>
        <dbReference type="ARBA" id="ARBA00022723"/>
    </source>
</evidence>
<reference evidence="8" key="1">
    <citation type="submission" date="2019-06" db="EMBL/GenBank/DDBJ databases">
        <authorList>
            <consortium name="Wellcome Sanger Institute Data Sharing"/>
        </authorList>
    </citation>
    <scope>NUCLEOTIDE SEQUENCE [LARGE SCALE GENOMIC DNA]</scope>
</reference>
<evidence type="ECO:0000256" key="2">
    <source>
        <dbReference type="ARBA" id="ARBA00022737"/>
    </source>
</evidence>
<keyword evidence="1" id="KW-0479">Metal-binding</keyword>
<dbReference type="FunFam" id="3.30.160.60:FF:000446">
    <property type="entry name" value="Zinc finger protein"/>
    <property type="match status" value="1"/>
</dbReference>
<protein>
    <recommendedName>
        <fullName evidence="7">C2H2-type domain-containing protein</fullName>
    </recommendedName>
</protein>
<evidence type="ECO:0000256" key="4">
    <source>
        <dbReference type="ARBA" id="ARBA00022833"/>
    </source>
</evidence>
<feature type="compositionally biased region" description="Basic and acidic residues" evidence="6">
    <location>
        <begin position="68"/>
        <end position="77"/>
    </location>
</feature>
<feature type="compositionally biased region" description="Polar residues" evidence="6">
    <location>
        <begin position="78"/>
        <end position="88"/>
    </location>
</feature>
<feature type="domain" description="C2H2-type" evidence="7">
    <location>
        <begin position="152"/>
        <end position="179"/>
    </location>
</feature>
<name>A0A672Z9E9_9TELE</name>
<keyword evidence="2" id="KW-0677">Repeat</keyword>
<evidence type="ECO:0000259" key="7">
    <source>
        <dbReference type="PROSITE" id="PS50157"/>
    </source>
</evidence>
<dbReference type="GO" id="GO:0000981">
    <property type="term" value="F:DNA-binding transcription factor activity, RNA polymerase II-specific"/>
    <property type="evidence" value="ECO:0007669"/>
    <property type="project" value="TreeGrafter"/>
</dbReference>
<dbReference type="Ensembl" id="ENSSORT00005013566.1">
    <property type="protein sequence ID" value="ENSSORP00005013158.1"/>
    <property type="gene ID" value="ENSSORG00005006841.1"/>
</dbReference>
<sequence length="233" mass="26428">MKLPPLPNTLLCVLPLEQQFGSPSLDQVDPEPPHTKEEENLWTNQEGEQLQGLEEADITKFPSTPPHVKSEYDEDKAQSSQLHQSQTEENTEEPEDRDDFGESEPDNIQNNDFPIRDVACQTTHQCTEDDKTCKIWSVLDTQMSVHTTKKPFSSSVCNKGVVHEGNPEQHMSVHTRERPFSCSVCKKGFLRKSHLKEHMSIHSREKPFSCSVCKKGFAQKATLGHFMLSKSLP</sequence>
<dbReference type="GO" id="GO:0005634">
    <property type="term" value="C:nucleus"/>
    <property type="evidence" value="ECO:0007669"/>
    <property type="project" value="TreeGrafter"/>
</dbReference>
<dbReference type="SUPFAM" id="SSF57667">
    <property type="entry name" value="beta-beta-alpha zinc fingers"/>
    <property type="match status" value="2"/>
</dbReference>
<dbReference type="InterPro" id="IPR013087">
    <property type="entry name" value="Znf_C2H2_type"/>
</dbReference>
<reference evidence="8" key="3">
    <citation type="submission" date="2025-09" db="UniProtKB">
        <authorList>
            <consortium name="Ensembl"/>
        </authorList>
    </citation>
    <scope>IDENTIFICATION</scope>
</reference>
<dbReference type="GO" id="GO:0000977">
    <property type="term" value="F:RNA polymerase II transcription regulatory region sequence-specific DNA binding"/>
    <property type="evidence" value="ECO:0007669"/>
    <property type="project" value="TreeGrafter"/>
</dbReference>
<dbReference type="SMART" id="SM00355">
    <property type="entry name" value="ZnF_C2H2"/>
    <property type="match status" value="1"/>
</dbReference>
<dbReference type="InParanoid" id="A0A672Z9E9"/>
<evidence type="ECO:0000256" key="5">
    <source>
        <dbReference type="PROSITE-ProRule" id="PRU00042"/>
    </source>
</evidence>
<evidence type="ECO:0000256" key="3">
    <source>
        <dbReference type="ARBA" id="ARBA00022771"/>
    </source>
</evidence>
<reference evidence="8" key="2">
    <citation type="submission" date="2025-08" db="UniProtKB">
        <authorList>
            <consortium name="Ensembl"/>
        </authorList>
    </citation>
    <scope>IDENTIFICATION</scope>
</reference>
<keyword evidence="9" id="KW-1185">Reference proteome</keyword>
<dbReference type="Pfam" id="PF00096">
    <property type="entry name" value="zf-C2H2"/>
    <property type="match status" value="1"/>
</dbReference>
<accession>A0A672Z9E9</accession>
<keyword evidence="3 5" id="KW-0863">Zinc-finger</keyword>
<feature type="region of interest" description="Disordered" evidence="6">
    <location>
        <begin position="21"/>
        <end position="113"/>
    </location>
</feature>
<feature type="compositionally biased region" description="Acidic residues" evidence="6">
    <location>
        <begin position="89"/>
        <end position="105"/>
    </location>
</feature>
<evidence type="ECO:0000256" key="6">
    <source>
        <dbReference type="SAM" id="MobiDB-lite"/>
    </source>
</evidence>
<dbReference type="FunFam" id="3.30.160.60:FF:000624">
    <property type="entry name" value="zinc finger protein 697"/>
    <property type="match status" value="1"/>
</dbReference>
<feature type="domain" description="C2H2-type" evidence="7">
    <location>
        <begin position="180"/>
        <end position="207"/>
    </location>
</feature>
<dbReference type="AlphaFoldDB" id="A0A672Z9E9"/>
<dbReference type="PROSITE" id="PS50157">
    <property type="entry name" value="ZINC_FINGER_C2H2_2"/>
    <property type="match status" value="2"/>
</dbReference>
<dbReference type="Proteomes" id="UP000472271">
    <property type="component" value="Chromosome 11"/>
</dbReference>
<dbReference type="InterPro" id="IPR050717">
    <property type="entry name" value="C2H2-ZF_Transcription_Reg"/>
</dbReference>
<dbReference type="PROSITE" id="PS00028">
    <property type="entry name" value="ZINC_FINGER_C2H2_1"/>
    <property type="match status" value="1"/>
</dbReference>
<evidence type="ECO:0000313" key="9">
    <source>
        <dbReference type="Proteomes" id="UP000472271"/>
    </source>
</evidence>
<evidence type="ECO:0000313" key="8">
    <source>
        <dbReference type="Ensembl" id="ENSSORP00005013158.1"/>
    </source>
</evidence>
<organism evidence="8 9">
    <name type="scientific">Sphaeramia orbicularis</name>
    <name type="common">orbiculate cardinalfish</name>
    <dbReference type="NCBI Taxonomy" id="375764"/>
    <lineage>
        <taxon>Eukaryota</taxon>
        <taxon>Metazoa</taxon>
        <taxon>Chordata</taxon>
        <taxon>Craniata</taxon>
        <taxon>Vertebrata</taxon>
        <taxon>Euteleostomi</taxon>
        <taxon>Actinopterygii</taxon>
        <taxon>Neopterygii</taxon>
        <taxon>Teleostei</taxon>
        <taxon>Neoteleostei</taxon>
        <taxon>Acanthomorphata</taxon>
        <taxon>Gobiaria</taxon>
        <taxon>Kurtiformes</taxon>
        <taxon>Apogonoidei</taxon>
        <taxon>Apogonidae</taxon>
        <taxon>Apogoninae</taxon>
        <taxon>Sphaeramia</taxon>
    </lineage>
</organism>
<dbReference type="InterPro" id="IPR036236">
    <property type="entry name" value="Znf_C2H2_sf"/>
</dbReference>